<name>A0A1E5PEL4_9ACTN</name>
<dbReference type="InterPro" id="IPR036188">
    <property type="entry name" value="FAD/NAD-bd_sf"/>
</dbReference>
<keyword evidence="2" id="KW-1185">Reference proteome</keyword>
<dbReference type="Proteomes" id="UP000095759">
    <property type="component" value="Unassembled WGS sequence"/>
</dbReference>
<protein>
    <recommendedName>
        <fullName evidence="3">FAD-binding domain-containing protein</fullName>
    </recommendedName>
</protein>
<dbReference type="PANTHER" id="PTHR43422">
    <property type="entry name" value="THIAMINE THIAZOLE SYNTHASE"/>
    <property type="match status" value="1"/>
</dbReference>
<evidence type="ECO:0008006" key="3">
    <source>
        <dbReference type="Google" id="ProtNLM"/>
    </source>
</evidence>
<sequence>MGVIGGHAVIIGGSIGGLVAARTLSPKFDSVTVIDRDVLPEGAEDRKGVPQSPHAHALLISGRMKLEKLFPGLTDELIAGGAVPFDPGYDLLFHQMGALRTRFASGQLGISLTRAFLEQTIRRRVGALPNVRIHDRTAVSGLAGVPGRVLGVDLDDGRRLGASLVVDATGRSGGRTDRWLEALDCPAPKTTTVKIDVGYTTRVLHREPGELHEGALLYLMSAVPPHDKRAAAVFAVEGNRWMVTLGGWHRAHAPVDPEGFTAFADALPSPYVSDLLARAKPVSDDDAHRFLYPAARRRWFERLSRVPEGYVALGDAICSFNPLYGQGMTVATLEAVELARSLDRHGAATAAMARRYYRAASKVIATPWQMSTSSDFMYPETTGAKGRTTDFMNRYVRQVMMASHVSVPAHRVMLNVQHLLAPPASVVRPDTVVRSLLAARRSPARAEVAAARRTPSAPGA</sequence>
<dbReference type="Gene3D" id="3.50.50.60">
    <property type="entry name" value="FAD/NAD(P)-binding domain"/>
    <property type="match status" value="1"/>
</dbReference>
<proteinExistence type="predicted"/>
<dbReference type="SUPFAM" id="SSF51905">
    <property type="entry name" value="FAD/NAD(P)-binding domain"/>
    <property type="match status" value="1"/>
</dbReference>
<accession>A0A1E5PEL4</accession>
<dbReference type="PANTHER" id="PTHR43422:SF3">
    <property type="entry name" value="THIAMINE THIAZOLE SYNTHASE"/>
    <property type="match status" value="1"/>
</dbReference>
<dbReference type="EMBL" id="MEHJ01000001">
    <property type="protein sequence ID" value="OEJ27988.1"/>
    <property type="molecule type" value="Genomic_DNA"/>
</dbReference>
<dbReference type="STRING" id="285458.BGM19_07475"/>
<comment type="caution">
    <text evidence="1">The sequence shown here is derived from an EMBL/GenBank/DDBJ whole genome shotgun (WGS) entry which is preliminary data.</text>
</comment>
<organism evidence="1 2">
    <name type="scientific">Streptomyces agglomeratus</name>
    <dbReference type="NCBI Taxonomy" id="285458"/>
    <lineage>
        <taxon>Bacteria</taxon>
        <taxon>Bacillati</taxon>
        <taxon>Actinomycetota</taxon>
        <taxon>Actinomycetes</taxon>
        <taxon>Kitasatosporales</taxon>
        <taxon>Streptomycetaceae</taxon>
        <taxon>Streptomyces</taxon>
    </lineage>
</organism>
<reference evidence="1 2" key="1">
    <citation type="submission" date="2016-08" db="EMBL/GenBank/DDBJ databases">
        <title>Complete genome sequence of Streptomyces agglomeratus strain 6-3-2, a novel anti-MRSA actinomycete isolated from Wuli of Tebit, China.</title>
        <authorList>
            <person name="Chen X."/>
        </authorList>
    </citation>
    <scope>NUCLEOTIDE SEQUENCE [LARGE SCALE GENOMIC DNA]</scope>
    <source>
        <strain evidence="1 2">6-3-2</strain>
    </source>
</reference>
<dbReference type="OrthoDB" id="9790035at2"/>
<gene>
    <name evidence="1" type="ORF">AS594_29350</name>
</gene>
<evidence type="ECO:0000313" key="1">
    <source>
        <dbReference type="EMBL" id="OEJ27988.1"/>
    </source>
</evidence>
<dbReference type="AlphaFoldDB" id="A0A1E5PEL4"/>
<dbReference type="RefSeq" id="WP_069929836.1">
    <property type="nucleotide sequence ID" value="NZ_MEHI01000001.1"/>
</dbReference>
<evidence type="ECO:0000313" key="2">
    <source>
        <dbReference type="Proteomes" id="UP000095759"/>
    </source>
</evidence>